<sequence length="1225" mass="134040">MYFPIRWPKFLNISKEERATLVCVNSDYNRILFAVLTEDSIGIWLEKLCIQIVCHHRDQESIAKHGKNWKLVWKRDSTMVAVLTSKSHLLLYHLETEESGSPLFEQVDSSVSTLKRESSELFVRDAVLPLHMKFASHICVSGEVANVLSLGDELLVACTSGHILRIGWDASVHQDFALDLRDVPFTCGGSCRQSCHGDAFEIRDIQYLPLLGGLSVVFTCGRAAVLMTSSQGFEPKDVNGIWIPDVTDATVTAVNHRYRLVAYGLRSGEGVVFYLDDASGQFITSHRLALSAKDFPDAGSVGGAVALMQWTPDSTAVAVSWEKGGFALWSVFGSLLVCSLNWNASVSCKNLFAVHSMEWGAEGYHLWMVTSPSSKPEERDIILMNFVKSASTVNPGPQSGRQHVLLQGSDCVLISSESDLADSGPGLSWSQDRAGSRGNKHWTVERVPHTYLSINWPIRYSAIDAGCNHIAVAGRGGLAHFSLAHNKWKVFGNETQEQDFVVTGGLLWWDSFIVLGCVNVKDGRDEIRVYPRNTKLDNSFSRICKVNDQVLQMSLSEDRLLVFLADYHLVLYQLHLGGLDRLQDMDLTNIVPHPLCVVSATLAHVGGAKHGILLNVCGRLVLLQQDQAPVVGGAPAGSGAPPPPPPPPPRVGPRWSTPTVLASCVEKVWVAGRSPDPRMPHLTQALWIACGVNGMQVWLPLFPPPNGANGAPTAGSNVPGATGFLPRHNFMAKRIMLPITVHIYPLAVLFEEAVVLGAESDTALCGSNDLFPLCVVSKSSQVYLHPILRQLLCRNLGYHAWEIARSCSALPYFHHSLELLLHEVLEEEAMSSEPIPDALLPRVIDFIREFPVFLQTVVQCARKTELALWPHLFAAVGNPKDLFQECLLQGQLDTAASYLLVLQNLEVALVSRQHATLLLGAALDAGCWALAKDLVRFLRAIDPADAESPPRAALGPPPPPLPHTDDETINQVFIDVILSRHARKLLAAGHLRKLGSFAAHLDFPLDEFLQKERTRAGRVDDYVVALKAVHQDFEWPLPVSMPNVNGETHTTAPTPPEEHVPPQHRNGGGADQSPERGNNSAGRGFPRESPAESESASEDSWWPEEEEAPATPIPDWRGSPQAEAQARHMLQVLGQARCCDWALVLAVMLRDSLVAPLVAPDGTLAALEEWALKECPGYVGFLQMVLGHTPEEPSLPTSGELVPAPRLPRTAPPQEGTAEEGCRVA</sequence>
<evidence type="ECO:0000256" key="4">
    <source>
        <dbReference type="SAM" id="MobiDB-lite"/>
    </source>
</evidence>
<accession>A0A2R5LDS0</accession>
<evidence type="ECO:0000256" key="3">
    <source>
        <dbReference type="ARBA" id="ARBA00029879"/>
    </source>
</evidence>
<dbReference type="SUPFAM" id="SSF69322">
    <property type="entry name" value="Tricorn protease domain 2"/>
    <property type="match status" value="1"/>
</dbReference>
<dbReference type="PANTHER" id="PTHR22746:SF10">
    <property type="entry name" value="GUANINE NUCLEOTIDE EXCHANGE FACTOR SUBUNIT RIC1"/>
    <property type="match status" value="1"/>
</dbReference>
<dbReference type="GO" id="GO:0005829">
    <property type="term" value="C:cytosol"/>
    <property type="evidence" value="ECO:0007669"/>
    <property type="project" value="TreeGrafter"/>
</dbReference>
<feature type="region of interest" description="Disordered" evidence="4">
    <location>
        <begin position="1191"/>
        <end position="1225"/>
    </location>
</feature>
<evidence type="ECO:0000256" key="1">
    <source>
        <dbReference type="ARBA" id="ARBA00004370"/>
    </source>
</evidence>
<reference evidence="6" key="1">
    <citation type="submission" date="2018-03" db="EMBL/GenBank/DDBJ databases">
        <title>The relapsing fever spirochete Borrelia turicatae persists in the highly oxidative environment of its soft-bodied tick vector.</title>
        <authorList>
            <person name="Bourret T.J."/>
            <person name="Boyle W.K."/>
            <person name="Valenzuela J.G."/>
            <person name="Oliveira F."/>
            <person name="Lopez J.E."/>
        </authorList>
    </citation>
    <scope>NUCLEOTIDE SEQUENCE</scope>
    <source>
        <strain evidence="6">Kansas strain/isolate</strain>
        <tissue evidence="6">Salivary glands</tissue>
    </source>
</reference>
<dbReference type="InterPro" id="IPR040096">
    <property type="entry name" value="Ric1"/>
</dbReference>
<dbReference type="Pfam" id="PF25440">
    <property type="entry name" value="Beta-prop_RIC1_2nd"/>
    <property type="match status" value="1"/>
</dbReference>
<comment type="subcellular location">
    <subcellularLocation>
        <location evidence="1">Membrane</location>
    </subcellularLocation>
</comment>
<dbReference type="GO" id="GO:0006886">
    <property type="term" value="P:intracellular protein transport"/>
    <property type="evidence" value="ECO:0007669"/>
    <property type="project" value="InterPro"/>
</dbReference>
<evidence type="ECO:0000256" key="2">
    <source>
        <dbReference type="ARBA" id="ARBA00023136"/>
    </source>
</evidence>
<keyword evidence="2" id="KW-0472">Membrane</keyword>
<feature type="compositionally biased region" description="Pro residues" evidence="4">
    <location>
        <begin position="640"/>
        <end position="651"/>
    </location>
</feature>
<dbReference type="GO" id="GO:0034066">
    <property type="term" value="C:Ric1-Rgp1 guanyl-nucleotide exchange factor complex"/>
    <property type="evidence" value="ECO:0007669"/>
    <property type="project" value="InterPro"/>
</dbReference>
<dbReference type="GO" id="GO:0042147">
    <property type="term" value="P:retrograde transport, endosome to Golgi"/>
    <property type="evidence" value="ECO:0007669"/>
    <property type="project" value="TreeGrafter"/>
</dbReference>
<proteinExistence type="predicted"/>
<name>A0A2R5LDS0_9ACAR</name>
<dbReference type="PANTHER" id="PTHR22746">
    <property type="entry name" value="RAB6A-GEF COMPLEX PARTNER PROTEIN 1"/>
    <property type="match status" value="1"/>
</dbReference>
<evidence type="ECO:0000259" key="5">
    <source>
        <dbReference type="Pfam" id="PF07064"/>
    </source>
</evidence>
<organism evidence="6">
    <name type="scientific">Ornithodoros turicata</name>
    <dbReference type="NCBI Taxonomy" id="34597"/>
    <lineage>
        <taxon>Eukaryota</taxon>
        <taxon>Metazoa</taxon>
        <taxon>Ecdysozoa</taxon>
        <taxon>Arthropoda</taxon>
        <taxon>Chelicerata</taxon>
        <taxon>Arachnida</taxon>
        <taxon>Acari</taxon>
        <taxon>Parasitiformes</taxon>
        <taxon>Ixodida</taxon>
        <taxon>Ixodoidea</taxon>
        <taxon>Argasidae</taxon>
        <taxon>Ornithodorinae</taxon>
        <taxon>Ornithodoros</taxon>
    </lineage>
</organism>
<dbReference type="AlphaFoldDB" id="A0A2R5LDS0"/>
<evidence type="ECO:0000313" key="6">
    <source>
        <dbReference type="EMBL" id="MBY07680.1"/>
    </source>
</evidence>
<feature type="region of interest" description="Disordered" evidence="4">
    <location>
        <begin position="632"/>
        <end position="656"/>
    </location>
</feature>
<dbReference type="GO" id="GO:0000139">
    <property type="term" value="C:Golgi membrane"/>
    <property type="evidence" value="ECO:0007669"/>
    <property type="project" value="TreeGrafter"/>
</dbReference>
<feature type="compositionally biased region" description="Acidic residues" evidence="4">
    <location>
        <begin position="1095"/>
        <end position="1108"/>
    </location>
</feature>
<dbReference type="InterPro" id="IPR009771">
    <property type="entry name" value="RIC1_C"/>
</dbReference>
<feature type="region of interest" description="Disordered" evidence="4">
    <location>
        <begin position="1037"/>
        <end position="1122"/>
    </location>
</feature>
<protein>
    <recommendedName>
        <fullName evidence="3">Protein RIC1 homolog</fullName>
    </recommendedName>
</protein>
<dbReference type="Pfam" id="PF07064">
    <property type="entry name" value="RIC1"/>
    <property type="match status" value="1"/>
</dbReference>
<feature type="domain" description="RIC1 C-terminal alpha solenoid region" evidence="5">
    <location>
        <begin position="785"/>
        <end position="947"/>
    </location>
</feature>
<dbReference type="EMBL" id="GGLE01003554">
    <property type="protein sequence ID" value="MBY07680.1"/>
    <property type="molecule type" value="Transcribed_RNA"/>
</dbReference>